<dbReference type="SMART" id="SM00450">
    <property type="entry name" value="RHOD"/>
    <property type="match status" value="1"/>
</dbReference>
<feature type="active site" description="Glycyl thioester intermediate; for adenylyltransferase activity" evidence="11">
    <location>
        <position position="227"/>
    </location>
</feature>
<evidence type="ECO:0000256" key="2">
    <source>
        <dbReference type="ARBA" id="ARBA00022490"/>
    </source>
</evidence>
<comment type="function">
    <text evidence="11">Plays a central role in 2-thiolation of mcm(5)S(2)U at tRNA wobble positions of cytosolic tRNA(Lys), tRNA(Glu) and tRNA(Gln). Acts by mediating the C-terminal thiocarboxylation of the sulfur carrier URM1. Its N-terminus first activates URM1 as acyl-adenylate (-COAMP), then the persulfide sulfur on the catalytic cysteine is transferred to URM1 to form thiocarboxylation (-COSH) of its C-terminus. The reaction probably involves hydrogen sulfide that is generated from the persulfide intermediate and that acts as nucleophile towards URM1. Subsequently, a transient disulfide bond is formed. Does not use thiosulfate as sulfur donor; NFS1 probably acting as a sulfur donor for thiocarboxylation reactions.</text>
</comment>
<dbReference type="CDD" id="cd00757">
    <property type="entry name" value="ThiF_MoeB_HesA_family"/>
    <property type="match status" value="1"/>
</dbReference>
<dbReference type="GO" id="GO:0070566">
    <property type="term" value="F:adenylyltransferase activity"/>
    <property type="evidence" value="ECO:0007669"/>
    <property type="project" value="InterPro"/>
</dbReference>
<evidence type="ECO:0000256" key="7">
    <source>
        <dbReference type="ARBA" id="ARBA00022833"/>
    </source>
</evidence>
<dbReference type="Gene3D" id="3.40.250.10">
    <property type="entry name" value="Rhodanese-like domain"/>
    <property type="match status" value="1"/>
</dbReference>
<gene>
    <name evidence="14" type="ORF">O3M35_007493</name>
</gene>
<evidence type="ECO:0000256" key="4">
    <source>
        <dbReference type="ARBA" id="ARBA00022694"/>
    </source>
</evidence>
<evidence type="ECO:0000256" key="1">
    <source>
        <dbReference type="ARBA" id="ARBA00004514"/>
    </source>
</evidence>
<keyword evidence="6 11" id="KW-0547">Nucleotide-binding</keyword>
<feature type="binding site" evidence="11">
    <location>
        <position position="101"/>
    </location>
    <ligand>
        <name>ATP</name>
        <dbReference type="ChEBI" id="CHEBI:30616"/>
    </ligand>
</feature>
<comment type="caution">
    <text evidence="14">The sequence shown here is derived from an EMBL/GenBank/DDBJ whole genome shotgun (WGS) entry which is preliminary data.</text>
</comment>
<dbReference type="GO" id="GO:0002143">
    <property type="term" value="P:tRNA wobble position uridine thiolation"/>
    <property type="evidence" value="ECO:0007669"/>
    <property type="project" value="InterPro"/>
</dbReference>
<dbReference type="Pfam" id="PF00581">
    <property type="entry name" value="Rhodanese"/>
    <property type="match status" value="1"/>
</dbReference>
<dbReference type="Gene3D" id="3.40.50.720">
    <property type="entry name" value="NAD(P)-binding Rossmann-like Domain"/>
    <property type="match status" value="1"/>
</dbReference>
<dbReference type="Pfam" id="PF00899">
    <property type="entry name" value="ThiF"/>
    <property type="match status" value="1"/>
</dbReference>
<dbReference type="InterPro" id="IPR028885">
    <property type="entry name" value="MOCS3/Uba4"/>
</dbReference>
<keyword evidence="7 11" id="KW-0862">Zinc</keyword>
<keyword evidence="15" id="KW-1185">Reference proteome</keyword>
<name>A0AAW1D9L6_9HEMI</name>
<dbReference type="AlphaFoldDB" id="A0AAW1D9L6"/>
<dbReference type="Proteomes" id="UP001461498">
    <property type="component" value="Unassembled WGS sequence"/>
</dbReference>
<protein>
    <recommendedName>
        <fullName evidence="11">Adenylyltransferase and sulfurtransferase MOCS3 homolog</fullName>
    </recommendedName>
    <alternativeName>
        <fullName evidence="11">UBA4 homolog</fullName>
    </alternativeName>
    <alternativeName>
        <fullName evidence="11">Ubiquitin-like protein activator 4 homolog</fullName>
    </alternativeName>
    <domain>
        <recommendedName>
            <fullName evidence="11">Adenylyltransferase</fullName>
            <ecNumber evidence="11">2.7.7.-</ecNumber>
        </recommendedName>
    </domain>
    <domain>
        <recommendedName>
            <fullName evidence="11">Sulfurtransferase</fullName>
            <ecNumber evidence="11">2.8.1.-</ecNumber>
        </recommendedName>
    </domain>
</protein>
<comment type="cofactor">
    <cofactor evidence="11">
        <name>Zn(2+)</name>
        <dbReference type="ChEBI" id="CHEBI:29105"/>
    </cofactor>
    <text evidence="11">Binds 1 zinc ion per subunit.</text>
</comment>
<evidence type="ECO:0000313" key="14">
    <source>
        <dbReference type="EMBL" id="KAK9507694.1"/>
    </source>
</evidence>
<dbReference type="SUPFAM" id="SSF69572">
    <property type="entry name" value="Activating enzymes of the ubiquitin-like proteins"/>
    <property type="match status" value="1"/>
</dbReference>
<accession>A0AAW1D9L6</accession>
<evidence type="ECO:0000256" key="10">
    <source>
        <dbReference type="ARBA" id="ARBA00023268"/>
    </source>
</evidence>
<dbReference type="GO" id="GO:0005524">
    <property type="term" value="F:ATP binding"/>
    <property type="evidence" value="ECO:0007669"/>
    <property type="project" value="UniProtKB-KW"/>
</dbReference>
<organism evidence="14 15">
    <name type="scientific">Rhynocoris fuscipes</name>
    <dbReference type="NCBI Taxonomy" id="488301"/>
    <lineage>
        <taxon>Eukaryota</taxon>
        <taxon>Metazoa</taxon>
        <taxon>Ecdysozoa</taxon>
        <taxon>Arthropoda</taxon>
        <taxon>Hexapoda</taxon>
        <taxon>Insecta</taxon>
        <taxon>Pterygota</taxon>
        <taxon>Neoptera</taxon>
        <taxon>Paraneoptera</taxon>
        <taxon>Hemiptera</taxon>
        <taxon>Heteroptera</taxon>
        <taxon>Panheteroptera</taxon>
        <taxon>Cimicomorpha</taxon>
        <taxon>Reduviidae</taxon>
        <taxon>Harpactorinae</taxon>
        <taxon>Harpactorini</taxon>
        <taxon>Rhynocoris</taxon>
    </lineage>
</organism>
<evidence type="ECO:0000256" key="5">
    <source>
        <dbReference type="ARBA" id="ARBA00022723"/>
    </source>
</evidence>
<sequence length="436" mass="48168">MEAIDYILKKQTIQKEILALKAELREKEEELLDLIEEQKNHTLSNHDIAKYSRQIIVPGIGVKGQERIKSASVLIVGCGGLGCPAAQYLVGCGIGRIGLVDYDDVEENNLHRQLLHLEDNIGMSKVKSASQALKKLNSDVKVDEYKVQLDSNNALEIISNYDIIVDATDNVATRYLINDACVITGKPLVSGSAVRTEGQLTVLNYKNGPCYRCLFPEPPPPEAVSNCGDAGVLGPIPGVIGVLQALQVIYIIVENNKVLSKKLLLFDGIETNFRTVKLREKMKSCSVCGESPTIVKLIDYEQFCGAPANDKDPALKLLQVNDRLSPEELYKKLMSESPPVIVDVRSELEFQICKIPTSINIPLEDLTKQENSTVIESKVNADKNSSKSVCIVCRRGNDSQIGVTRLKKLFNDITLYDLKGGLHAWARVIDNSFPIY</sequence>
<dbReference type="GO" id="GO:0032447">
    <property type="term" value="P:protein urmylation"/>
    <property type="evidence" value="ECO:0007669"/>
    <property type="project" value="TreeGrafter"/>
</dbReference>
<keyword evidence="12" id="KW-0175">Coiled coil</keyword>
<dbReference type="PANTHER" id="PTHR10953:SF102">
    <property type="entry name" value="ADENYLYLTRANSFERASE AND SULFURTRANSFERASE MOCS3"/>
    <property type="match status" value="1"/>
</dbReference>
<comment type="similarity">
    <text evidence="11">In the N-terminal section; belongs to the HesA/MoeB/ThiF family. UBA4 subfamily.</text>
</comment>
<dbReference type="HAMAP" id="MF_03049">
    <property type="entry name" value="MOCS3_Uba4"/>
    <property type="match status" value="1"/>
</dbReference>
<dbReference type="PANTHER" id="PTHR10953">
    <property type="entry name" value="UBIQUITIN-ACTIVATING ENZYME E1"/>
    <property type="match status" value="1"/>
</dbReference>
<keyword evidence="10 11" id="KW-0511">Multifunctional enzyme</keyword>
<keyword evidence="2 11" id="KW-0963">Cytoplasm</keyword>
<dbReference type="EC" id="2.7.7.-" evidence="11"/>
<keyword evidence="5 11" id="KW-0479">Metal-binding</keyword>
<dbReference type="EMBL" id="JAPXFL010000004">
    <property type="protein sequence ID" value="KAK9507694.1"/>
    <property type="molecule type" value="Genomic_DNA"/>
</dbReference>
<evidence type="ECO:0000256" key="8">
    <source>
        <dbReference type="ARBA" id="ARBA00022840"/>
    </source>
</evidence>
<keyword evidence="8 11" id="KW-0067">ATP-binding</keyword>
<evidence type="ECO:0000256" key="3">
    <source>
        <dbReference type="ARBA" id="ARBA00022679"/>
    </source>
</evidence>
<dbReference type="GO" id="GO:0004792">
    <property type="term" value="F:thiosulfate-cyanide sulfurtransferase activity"/>
    <property type="evidence" value="ECO:0007669"/>
    <property type="project" value="TreeGrafter"/>
</dbReference>
<feature type="binding site" evidence="11">
    <location>
        <position position="288"/>
    </location>
    <ligand>
        <name>Zn(2+)</name>
        <dbReference type="ChEBI" id="CHEBI:29105"/>
    </ligand>
</feature>
<dbReference type="InterPro" id="IPR000594">
    <property type="entry name" value="ThiF_NAD_FAD-bd"/>
</dbReference>
<dbReference type="GO" id="GO:0042292">
    <property type="term" value="F:URM1 activating enzyme activity"/>
    <property type="evidence" value="ECO:0007669"/>
    <property type="project" value="TreeGrafter"/>
</dbReference>
<feature type="binding site" evidence="11">
    <location>
        <position position="210"/>
    </location>
    <ligand>
        <name>Zn(2+)</name>
        <dbReference type="ChEBI" id="CHEBI:29105"/>
    </ligand>
</feature>
<feature type="active site" description="Cysteine persulfide intermediate; for sulfurtransferase activity" evidence="11">
    <location>
        <position position="393"/>
    </location>
</feature>
<dbReference type="InterPro" id="IPR045886">
    <property type="entry name" value="ThiF/MoeB/HesA"/>
</dbReference>
<feature type="binding site" evidence="11">
    <location>
        <position position="125"/>
    </location>
    <ligand>
        <name>ATP</name>
        <dbReference type="ChEBI" id="CHEBI:30616"/>
    </ligand>
</feature>
<dbReference type="PROSITE" id="PS50206">
    <property type="entry name" value="RHODANESE_3"/>
    <property type="match status" value="1"/>
</dbReference>
<feature type="domain" description="Rhodanese" evidence="13">
    <location>
        <begin position="335"/>
        <end position="434"/>
    </location>
</feature>
<dbReference type="InterPro" id="IPR001763">
    <property type="entry name" value="Rhodanese-like_dom"/>
</dbReference>
<evidence type="ECO:0000256" key="11">
    <source>
        <dbReference type="HAMAP-Rule" id="MF_03049"/>
    </source>
</evidence>
<comment type="subcellular location">
    <subcellularLocation>
        <location evidence="1">Cytoplasm</location>
        <location evidence="1">Cytosol</location>
    </subcellularLocation>
</comment>
<evidence type="ECO:0000256" key="9">
    <source>
        <dbReference type="ARBA" id="ARBA00023150"/>
    </source>
</evidence>
<dbReference type="NCBIfam" id="NF004281">
    <property type="entry name" value="PRK05690.1"/>
    <property type="match status" value="1"/>
</dbReference>
<feature type="binding site" evidence="11">
    <location>
        <begin position="108"/>
        <end position="112"/>
    </location>
    <ligand>
        <name>ATP</name>
        <dbReference type="ChEBI" id="CHEBI:30616"/>
    </ligand>
</feature>
<dbReference type="GO" id="GO:0005829">
    <property type="term" value="C:cytosol"/>
    <property type="evidence" value="ECO:0007669"/>
    <property type="project" value="UniProtKB-SubCell"/>
</dbReference>
<dbReference type="GO" id="GO:0006777">
    <property type="term" value="P:Mo-molybdopterin cofactor biosynthetic process"/>
    <property type="evidence" value="ECO:0007669"/>
    <property type="project" value="UniProtKB-UniRule"/>
</dbReference>
<dbReference type="FunFam" id="3.40.50.720:FF:000033">
    <property type="entry name" value="Adenylyltransferase and sulfurtransferase MOCS3"/>
    <property type="match status" value="1"/>
</dbReference>
<comment type="pathway">
    <text evidence="11">tRNA modification; 5-methoxycarbonylmethyl-2-thiouridine-tRNA biosynthesis.</text>
</comment>
<evidence type="ECO:0000256" key="12">
    <source>
        <dbReference type="SAM" id="Coils"/>
    </source>
</evidence>
<feature type="coiled-coil region" evidence="12">
    <location>
        <begin position="10"/>
        <end position="41"/>
    </location>
</feature>
<dbReference type="InterPro" id="IPR036873">
    <property type="entry name" value="Rhodanese-like_dom_sf"/>
</dbReference>
<keyword evidence="9 11" id="KW-0501">Molybdenum cofactor biosynthesis</keyword>
<keyword evidence="3 11" id="KW-0808">Transferase</keyword>
<dbReference type="InterPro" id="IPR035985">
    <property type="entry name" value="Ubiquitin-activating_enz"/>
</dbReference>
<feature type="binding site" evidence="11">
    <location>
        <position position="213"/>
    </location>
    <ligand>
        <name>Zn(2+)</name>
        <dbReference type="ChEBI" id="CHEBI:29105"/>
    </ligand>
</feature>
<feature type="binding site" evidence="11">
    <location>
        <position position="80"/>
    </location>
    <ligand>
        <name>ATP</name>
        <dbReference type="ChEBI" id="CHEBI:30616"/>
    </ligand>
</feature>
<reference evidence="14 15" key="1">
    <citation type="submission" date="2022-12" db="EMBL/GenBank/DDBJ databases">
        <title>Chromosome-level genome assembly of true bugs.</title>
        <authorList>
            <person name="Ma L."/>
            <person name="Li H."/>
        </authorList>
    </citation>
    <scope>NUCLEOTIDE SEQUENCE [LARGE SCALE GENOMIC DNA]</scope>
    <source>
        <strain evidence="14">Lab_2022b</strain>
    </source>
</reference>
<dbReference type="EC" id="2.8.1.-" evidence="11"/>
<evidence type="ECO:0000313" key="15">
    <source>
        <dbReference type="Proteomes" id="UP001461498"/>
    </source>
</evidence>
<proteinExistence type="inferred from homology"/>
<dbReference type="FunFam" id="3.40.250.10:FF:000014">
    <property type="entry name" value="Adenylyltransferase and sulfurtransferase MOCS3"/>
    <property type="match status" value="1"/>
</dbReference>
<feature type="binding site" evidence="11">
    <location>
        <begin position="169"/>
        <end position="170"/>
    </location>
    <ligand>
        <name>ATP</name>
        <dbReference type="ChEBI" id="CHEBI:30616"/>
    </ligand>
</feature>
<dbReference type="GO" id="GO:0046872">
    <property type="term" value="F:metal ion binding"/>
    <property type="evidence" value="ECO:0007669"/>
    <property type="project" value="UniProtKB-KW"/>
</dbReference>
<evidence type="ECO:0000259" key="13">
    <source>
        <dbReference type="PROSITE" id="PS50206"/>
    </source>
</evidence>
<keyword evidence="4 11" id="KW-0819">tRNA processing</keyword>
<evidence type="ECO:0000256" key="6">
    <source>
        <dbReference type="ARBA" id="ARBA00022741"/>
    </source>
</evidence>
<feature type="binding site" evidence="11">
    <location>
        <position position="285"/>
    </location>
    <ligand>
        <name>Zn(2+)</name>
        <dbReference type="ChEBI" id="CHEBI:29105"/>
    </ligand>
</feature>